<reference evidence="1" key="1">
    <citation type="journal article" date="2020" name="Stud. Mycol.">
        <title>101 Dothideomycetes genomes: a test case for predicting lifestyles and emergence of pathogens.</title>
        <authorList>
            <person name="Haridas S."/>
            <person name="Albert R."/>
            <person name="Binder M."/>
            <person name="Bloem J."/>
            <person name="Labutti K."/>
            <person name="Salamov A."/>
            <person name="Andreopoulos B."/>
            <person name="Baker S."/>
            <person name="Barry K."/>
            <person name="Bills G."/>
            <person name="Bluhm B."/>
            <person name="Cannon C."/>
            <person name="Castanera R."/>
            <person name="Culley D."/>
            <person name="Daum C."/>
            <person name="Ezra D."/>
            <person name="Gonzalez J."/>
            <person name="Henrissat B."/>
            <person name="Kuo A."/>
            <person name="Liang C."/>
            <person name="Lipzen A."/>
            <person name="Lutzoni F."/>
            <person name="Magnuson J."/>
            <person name="Mondo S."/>
            <person name="Nolan M."/>
            <person name="Ohm R."/>
            <person name="Pangilinan J."/>
            <person name="Park H.-J."/>
            <person name="Ramirez L."/>
            <person name="Alfaro M."/>
            <person name="Sun H."/>
            <person name="Tritt A."/>
            <person name="Yoshinaga Y."/>
            <person name="Zwiers L.-H."/>
            <person name="Turgeon B."/>
            <person name="Goodwin S."/>
            <person name="Spatafora J."/>
            <person name="Crous P."/>
            <person name="Grigoriev I."/>
        </authorList>
    </citation>
    <scope>NUCLEOTIDE SEQUENCE</scope>
    <source>
        <strain evidence="1">CBS 525.71</strain>
    </source>
</reference>
<comment type="caution">
    <text evidence="1">The sequence shown here is derived from an EMBL/GenBank/DDBJ whole genome shotgun (WGS) entry which is preliminary data.</text>
</comment>
<proteinExistence type="predicted"/>
<evidence type="ECO:0000313" key="2">
    <source>
        <dbReference type="Proteomes" id="UP000799754"/>
    </source>
</evidence>
<dbReference type="Proteomes" id="UP000799754">
    <property type="component" value="Unassembled WGS sequence"/>
</dbReference>
<protein>
    <submittedName>
        <fullName evidence="1">Uncharacterized protein</fullName>
    </submittedName>
</protein>
<evidence type="ECO:0000313" key="1">
    <source>
        <dbReference type="EMBL" id="KAF2622229.1"/>
    </source>
</evidence>
<organism evidence="1 2">
    <name type="scientific">Macroventuria anomochaeta</name>
    <dbReference type="NCBI Taxonomy" id="301207"/>
    <lineage>
        <taxon>Eukaryota</taxon>
        <taxon>Fungi</taxon>
        <taxon>Dikarya</taxon>
        <taxon>Ascomycota</taxon>
        <taxon>Pezizomycotina</taxon>
        <taxon>Dothideomycetes</taxon>
        <taxon>Pleosporomycetidae</taxon>
        <taxon>Pleosporales</taxon>
        <taxon>Pleosporineae</taxon>
        <taxon>Didymellaceae</taxon>
        <taxon>Macroventuria</taxon>
    </lineage>
</organism>
<dbReference type="EMBL" id="MU006746">
    <property type="protein sequence ID" value="KAF2622229.1"/>
    <property type="molecule type" value="Genomic_DNA"/>
</dbReference>
<keyword evidence="2" id="KW-1185">Reference proteome</keyword>
<gene>
    <name evidence="1" type="ORF">BU25DRAFT_415386</name>
</gene>
<name>A0ACB6RM38_9PLEO</name>
<accession>A0ACB6RM38</accession>
<sequence>MHISTLLSLPTTILLLLCAAPVASAQQQWPHNLPKHMKYFPEDERHVKRGLDIRERLHHEKPVGMKKMSTDEGEMFMLDNWIFASSQSKRSDFGDFGNSTYQAQPAIRPNAADEWFERLRIRDVLLKRQFKCPEGTLSCSSIGAPDLCCGGSSTCVKVEGSDIGSVGCCPNGQTCSGTISCNDAAGYTSCPNSSNGGCCLPGFQCSGIGCVAAGTSITYVQPSTSARPSSSSTTAVVVPTSGSSSAVPTTSSTPTSTPAPSSSRPTSAYTCSTGWFSCPVSLGGGCCQNGRECATGASCLGDDPTSSQAPSAPVRPTSEAATTVTSTASEGDICPTGFYVCSAYYPSGCCRVGRDCQTTGSCVLPSSTTVIATNGVTVVAPSGAAVATEGAAQGGSCPSAWYSCPANQGGNCCPNGYACGEQCTATASGVSSVEAKVTPSTASFVPQWSVWGMVISALAIGAAMVAL</sequence>